<dbReference type="AlphaFoldDB" id="A0A5C8NZG6"/>
<evidence type="ECO:0000313" key="3">
    <source>
        <dbReference type="Proteomes" id="UP000321574"/>
    </source>
</evidence>
<evidence type="ECO:0000259" key="1">
    <source>
        <dbReference type="Pfam" id="PF01895"/>
    </source>
</evidence>
<dbReference type="InterPro" id="IPR026022">
    <property type="entry name" value="PhoU_dom"/>
</dbReference>
<comment type="caution">
    <text evidence="2">The sequence shown here is derived from an EMBL/GenBank/DDBJ whole genome shotgun (WGS) entry which is preliminary data.</text>
</comment>
<dbReference type="OrthoDB" id="9814256at2"/>
<evidence type="ECO:0000313" key="2">
    <source>
        <dbReference type="EMBL" id="TXL66699.1"/>
    </source>
</evidence>
<feature type="domain" description="PhoU" evidence="1">
    <location>
        <begin position="154"/>
        <end position="231"/>
    </location>
</feature>
<dbReference type="GO" id="GO:0045936">
    <property type="term" value="P:negative regulation of phosphate metabolic process"/>
    <property type="evidence" value="ECO:0007669"/>
    <property type="project" value="InterPro"/>
</dbReference>
<sequence>MRSTPTPANVRSSRNNILNRDFSLGGVILLKRQNYFELKSQQMKEIILDVLERLLQMADQYTAHLEKPSDKKKAYILQVEQFVNQSEERVNDHILELLSLQPVAKDKVKELFGISRIAGLLERVGDQLINLLTISDGENAAELMPMIEQFFHYEREMMGWLIQGIEKNDRHLLELVISHDQYVNRLNKGTYQSVVHSVQEQEKITESNLKTIIMSRFLERLGDYLVTIAKIYHDFLDTRQASDE</sequence>
<protein>
    <submittedName>
        <fullName evidence="2">Phosphate uptake regulator PhoU</fullName>
    </submittedName>
</protein>
<feature type="domain" description="PhoU" evidence="1">
    <location>
        <begin position="52"/>
        <end position="131"/>
    </location>
</feature>
<dbReference type="InterPro" id="IPR038078">
    <property type="entry name" value="PhoU-like_sf"/>
</dbReference>
<gene>
    <name evidence="2" type="ORF">FHP05_04770</name>
</gene>
<dbReference type="Pfam" id="PF01895">
    <property type="entry name" value="PhoU"/>
    <property type="match status" value="2"/>
</dbReference>
<dbReference type="Gene3D" id="1.20.58.220">
    <property type="entry name" value="Phosphate transport system protein phou homolog 2, domain 2"/>
    <property type="match status" value="2"/>
</dbReference>
<name>A0A5C8NZG6_9BACI</name>
<proteinExistence type="predicted"/>
<accession>A0A5C8NZG6</accession>
<dbReference type="GO" id="GO:0030643">
    <property type="term" value="P:intracellular phosphate ion homeostasis"/>
    <property type="evidence" value="ECO:0007669"/>
    <property type="project" value="InterPro"/>
</dbReference>
<reference evidence="2 3" key="1">
    <citation type="submission" date="2019-06" db="EMBL/GenBank/DDBJ databases">
        <title>Cerasibacillus sp. nov., isolated from maize field.</title>
        <authorList>
            <person name="Lin S.-Y."/>
            <person name="Tsai C.-F."/>
            <person name="Young C.-C."/>
        </authorList>
    </citation>
    <scope>NUCLEOTIDE SEQUENCE [LARGE SCALE GENOMIC DNA]</scope>
    <source>
        <strain evidence="2 3">CC-CFT480</strain>
    </source>
</reference>
<dbReference type="PANTHER" id="PTHR42930">
    <property type="entry name" value="PHOSPHATE-SPECIFIC TRANSPORT SYSTEM ACCESSORY PROTEIN PHOU"/>
    <property type="match status" value="1"/>
</dbReference>
<dbReference type="InterPro" id="IPR028366">
    <property type="entry name" value="PhoU"/>
</dbReference>
<dbReference type="PANTHER" id="PTHR42930:SF3">
    <property type="entry name" value="PHOSPHATE-SPECIFIC TRANSPORT SYSTEM ACCESSORY PROTEIN PHOU"/>
    <property type="match status" value="1"/>
</dbReference>
<keyword evidence="3" id="KW-1185">Reference proteome</keyword>
<dbReference type="EMBL" id="VDUW01000002">
    <property type="protein sequence ID" value="TXL66699.1"/>
    <property type="molecule type" value="Genomic_DNA"/>
</dbReference>
<dbReference type="Proteomes" id="UP000321574">
    <property type="component" value="Unassembled WGS sequence"/>
</dbReference>
<dbReference type="SUPFAM" id="SSF109755">
    <property type="entry name" value="PhoU-like"/>
    <property type="match status" value="1"/>
</dbReference>
<organism evidence="2 3">
    <name type="scientific">Cerasibacillus terrae</name>
    <dbReference type="NCBI Taxonomy" id="2498845"/>
    <lineage>
        <taxon>Bacteria</taxon>
        <taxon>Bacillati</taxon>
        <taxon>Bacillota</taxon>
        <taxon>Bacilli</taxon>
        <taxon>Bacillales</taxon>
        <taxon>Bacillaceae</taxon>
        <taxon>Cerasibacillus</taxon>
    </lineage>
</organism>